<dbReference type="Proteomes" id="UP000887566">
    <property type="component" value="Unplaced"/>
</dbReference>
<protein>
    <submittedName>
        <fullName evidence="3">Sushi domain-containing protein</fullName>
    </submittedName>
</protein>
<accession>A0A914VTT5</accession>
<keyword evidence="2" id="KW-1185">Reference proteome</keyword>
<feature type="chain" id="PRO_5037203779" evidence="1">
    <location>
        <begin position="24"/>
        <end position="242"/>
    </location>
</feature>
<sequence length="242" mass="25474">MATGYCFTVVVFIIIDLMLEARACMQTIPVTDILQTCLIRSTPFGTFSPAAGNRVPDGGTAALTCNPFTRLDGTVTTATCSAGVLSSTSLCVPCPDDTWVYDRTTNRCFKAFAGPTTFAPCTGSARCAVASALVGAPLTLAYTFNFQALIDAGLIGINAGVGGGIYYTGIGDPNVNFQYEFNDGTLVPLPSILPYFLPNNPSDTPANAIRFLNVRNAFGSLGVDDDVCFGPPFNDAICQLQL</sequence>
<evidence type="ECO:0000313" key="3">
    <source>
        <dbReference type="WBParaSite" id="PSAMB.scaffold2455size23137.g17903.t1"/>
    </source>
</evidence>
<reference evidence="3" key="1">
    <citation type="submission" date="2022-11" db="UniProtKB">
        <authorList>
            <consortium name="WormBaseParasite"/>
        </authorList>
    </citation>
    <scope>IDENTIFICATION</scope>
</reference>
<feature type="signal peptide" evidence="1">
    <location>
        <begin position="1"/>
        <end position="23"/>
    </location>
</feature>
<name>A0A914VTT5_9BILA</name>
<organism evidence="2 3">
    <name type="scientific">Plectus sambesii</name>
    <dbReference type="NCBI Taxonomy" id="2011161"/>
    <lineage>
        <taxon>Eukaryota</taxon>
        <taxon>Metazoa</taxon>
        <taxon>Ecdysozoa</taxon>
        <taxon>Nematoda</taxon>
        <taxon>Chromadorea</taxon>
        <taxon>Plectida</taxon>
        <taxon>Plectina</taxon>
        <taxon>Plectoidea</taxon>
        <taxon>Plectidae</taxon>
        <taxon>Plectus</taxon>
    </lineage>
</organism>
<dbReference type="WBParaSite" id="PSAMB.scaffold2455size23137.g17903.t1">
    <property type="protein sequence ID" value="PSAMB.scaffold2455size23137.g17903.t1"/>
    <property type="gene ID" value="PSAMB.scaffold2455size23137.g17903"/>
</dbReference>
<proteinExistence type="predicted"/>
<evidence type="ECO:0000313" key="2">
    <source>
        <dbReference type="Proteomes" id="UP000887566"/>
    </source>
</evidence>
<evidence type="ECO:0000256" key="1">
    <source>
        <dbReference type="SAM" id="SignalP"/>
    </source>
</evidence>
<dbReference type="AlphaFoldDB" id="A0A914VTT5"/>
<keyword evidence="1" id="KW-0732">Signal</keyword>